<dbReference type="GO" id="GO:0005227">
    <property type="term" value="F:calcium-activated cation channel activity"/>
    <property type="evidence" value="ECO:0007669"/>
    <property type="project" value="InterPro"/>
</dbReference>
<feature type="transmembrane region" description="Helical" evidence="1">
    <location>
        <begin position="20"/>
        <end position="48"/>
    </location>
</feature>
<dbReference type="Pfam" id="PF02714">
    <property type="entry name" value="RSN1_7TM"/>
    <property type="match status" value="1"/>
</dbReference>
<keyword evidence="1" id="KW-0472">Membrane</keyword>
<keyword evidence="1" id="KW-1133">Transmembrane helix</keyword>
<organism evidence="3 4">
    <name type="scientific">Haematococcus lacustris</name>
    <name type="common">Green alga</name>
    <name type="synonym">Haematococcus pluvialis</name>
    <dbReference type="NCBI Taxonomy" id="44745"/>
    <lineage>
        <taxon>Eukaryota</taxon>
        <taxon>Viridiplantae</taxon>
        <taxon>Chlorophyta</taxon>
        <taxon>core chlorophytes</taxon>
        <taxon>Chlorophyceae</taxon>
        <taxon>CS clade</taxon>
        <taxon>Chlamydomonadales</taxon>
        <taxon>Haematococcaceae</taxon>
        <taxon>Haematococcus</taxon>
    </lineage>
</organism>
<proteinExistence type="predicted"/>
<keyword evidence="4" id="KW-1185">Reference proteome</keyword>
<evidence type="ECO:0000313" key="3">
    <source>
        <dbReference type="EMBL" id="GFH11077.1"/>
    </source>
</evidence>
<accession>A0A699YLD1</accession>
<dbReference type="InterPro" id="IPR045122">
    <property type="entry name" value="Csc1-like"/>
</dbReference>
<sequence length="152" mass="17339">SVLTVLGTGAPQVASFFITYVIFNALVVKPIMLLRPWGLLIFCIRYRLAATPRARCRLWALQEMPFGPLLPNHTIIVLLTLVFACVHPLVTPAGLLYFTVNQLLERYQQVYVWRRSYESGGKLWRQAVLQVMVGLYMAQITMLGLLGIKRFK</sequence>
<feature type="non-terminal residue" evidence="3">
    <location>
        <position position="1"/>
    </location>
</feature>
<gene>
    <name evidence="3" type="ORF">HaLaN_06513</name>
</gene>
<dbReference type="Proteomes" id="UP000485058">
    <property type="component" value="Unassembled WGS sequence"/>
</dbReference>
<protein>
    <submittedName>
        <fullName evidence="3">RSN1_7TM domain-containing protein</fullName>
    </submittedName>
</protein>
<evidence type="ECO:0000259" key="2">
    <source>
        <dbReference type="Pfam" id="PF02714"/>
    </source>
</evidence>
<reference evidence="3 4" key="1">
    <citation type="submission" date="2020-02" db="EMBL/GenBank/DDBJ databases">
        <title>Draft genome sequence of Haematococcus lacustris strain NIES-144.</title>
        <authorList>
            <person name="Morimoto D."/>
            <person name="Nakagawa S."/>
            <person name="Yoshida T."/>
            <person name="Sawayama S."/>
        </authorList>
    </citation>
    <scope>NUCLEOTIDE SEQUENCE [LARGE SCALE GENOMIC DNA]</scope>
    <source>
        <strain evidence="3 4">NIES-144</strain>
    </source>
</reference>
<comment type="caution">
    <text evidence="3">The sequence shown here is derived from an EMBL/GenBank/DDBJ whole genome shotgun (WGS) entry which is preliminary data.</text>
</comment>
<feature type="transmembrane region" description="Helical" evidence="1">
    <location>
        <begin position="127"/>
        <end position="148"/>
    </location>
</feature>
<keyword evidence="1" id="KW-0812">Transmembrane</keyword>
<name>A0A699YLD1_HAELA</name>
<dbReference type="AlphaFoldDB" id="A0A699YLD1"/>
<feature type="transmembrane region" description="Helical" evidence="1">
    <location>
        <begin position="69"/>
        <end position="90"/>
    </location>
</feature>
<evidence type="ECO:0000256" key="1">
    <source>
        <dbReference type="SAM" id="Phobius"/>
    </source>
</evidence>
<dbReference type="EMBL" id="BLLF01000372">
    <property type="protein sequence ID" value="GFH11077.1"/>
    <property type="molecule type" value="Genomic_DNA"/>
</dbReference>
<dbReference type="InterPro" id="IPR003864">
    <property type="entry name" value="CSC1/OSCA1-like_7TM"/>
</dbReference>
<dbReference type="PANTHER" id="PTHR13018:SF5">
    <property type="entry name" value="RE44586P"/>
    <property type="match status" value="1"/>
</dbReference>
<dbReference type="PANTHER" id="PTHR13018">
    <property type="entry name" value="PROBABLE MEMBRANE PROTEIN DUF221-RELATED"/>
    <property type="match status" value="1"/>
</dbReference>
<dbReference type="GO" id="GO:0005886">
    <property type="term" value="C:plasma membrane"/>
    <property type="evidence" value="ECO:0007669"/>
    <property type="project" value="TreeGrafter"/>
</dbReference>
<evidence type="ECO:0000313" key="4">
    <source>
        <dbReference type="Proteomes" id="UP000485058"/>
    </source>
</evidence>
<feature type="domain" description="CSC1/OSCA1-like 7TM region" evidence="2">
    <location>
        <begin position="2"/>
        <end position="146"/>
    </location>
</feature>